<dbReference type="EMBL" id="DRLD01000002">
    <property type="protein sequence ID" value="HED09057.1"/>
    <property type="molecule type" value="Genomic_DNA"/>
</dbReference>
<reference evidence="2" key="1">
    <citation type="journal article" date="2020" name="mSystems">
        <title>Genome- and Community-Level Interaction Insights into Carbon Utilization and Element Cycling Functions of Hydrothermarchaeota in Hydrothermal Sediment.</title>
        <authorList>
            <person name="Zhou Z."/>
            <person name="Liu Y."/>
            <person name="Xu W."/>
            <person name="Pan J."/>
            <person name="Luo Z.H."/>
            <person name="Li M."/>
        </authorList>
    </citation>
    <scope>NUCLEOTIDE SEQUENCE [LARGE SCALE GENOMIC DNA]</scope>
    <source>
        <strain evidence="2">HyVt-456</strain>
    </source>
</reference>
<comment type="caution">
    <text evidence="2">The sequence shown here is derived from an EMBL/GenBank/DDBJ whole genome shotgun (WGS) entry which is preliminary data.</text>
</comment>
<proteinExistence type="predicted"/>
<evidence type="ECO:0000259" key="1">
    <source>
        <dbReference type="Pfam" id="PF04230"/>
    </source>
</evidence>
<dbReference type="InterPro" id="IPR007345">
    <property type="entry name" value="Polysacch_pyruvyl_Trfase"/>
</dbReference>
<dbReference type="Pfam" id="PF04230">
    <property type="entry name" value="PS_pyruv_trans"/>
    <property type="match status" value="1"/>
</dbReference>
<evidence type="ECO:0000313" key="2">
    <source>
        <dbReference type="EMBL" id="HED09057.1"/>
    </source>
</evidence>
<dbReference type="Proteomes" id="UP000886005">
    <property type="component" value="Unassembled WGS sequence"/>
</dbReference>
<dbReference type="PANTHER" id="PTHR36836:SF1">
    <property type="entry name" value="COLANIC ACID BIOSYNTHESIS PROTEIN WCAK"/>
    <property type="match status" value="1"/>
</dbReference>
<accession>A0A7V1PT74</accession>
<name>A0A7V1PT74_CALAY</name>
<protein>
    <recommendedName>
        <fullName evidence="1">Polysaccharide pyruvyl transferase domain-containing protein</fullName>
    </recommendedName>
</protein>
<dbReference type="AlphaFoldDB" id="A0A7V1PT74"/>
<gene>
    <name evidence="2" type="ORF">ENJ10_00075</name>
</gene>
<sequence>MMRIFKKKIKVRGFDEARSLQKIDRKSYIIHHYCPHTFNAGDHFVIRSIRQHLTRFLPGATFIPKPCAFNRGWGKPVRLTGENVNFSNRYADAVIVGGSDQYNNWSLRILPDEISKLQPPLYFIGLGVSSKNIDAPPHIEKKEYYEHIRLANEATRLSSVRDNYTRDFLIKLGYEKAVVTGCPAMYLFDAPFALNESDDVAITFPFPVVRRNNRAEFDRLLETVRLIVRLVRARGLNPIISCHDDRDVPLAQNYFPEERIFFSNYVDDFFSFYQQVKLVIGSRLHASILAAGMGKPFININLDARGKGFSDTFGLSDWNLDINDPRLERHLQDRMERLLGGDLSPLQAFYETKNGYRRIFLKFMQDVSQDIAGRLPGKG</sequence>
<feature type="domain" description="Polysaccharide pyruvyl transferase" evidence="1">
    <location>
        <begin position="39"/>
        <end position="301"/>
    </location>
</feature>
<organism evidence="2">
    <name type="scientific">Caldithrix abyssi</name>
    <dbReference type="NCBI Taxonomy" id="187145"/>
    <lineage>
        <taxon>Bacteria</taxon>
        <taxon>Pseudomonadati</taxon>
        <taxon>Calditrichota</taxon>
        <taxon>Calditrichia</taxon>
        <taxon>Calditrichales</taxon>
        <taxon>Calditrichaceae</taxon>
        <taxon>Caldithrix</taxon>
    </lineage>
</organism>
<dbReference type="PANTHER" id="PTHR36836">
    <property type="entry name" value="COLANIC ACID BIOSYNTHESIS PROTEIN WCAK"/>
    <property type="match status" value="1"/>
</dbReference>